<keyword evidence="1" id="KW-0677">Repeat</keyword>
<dbReference type="PANTHER" id="PTHR47942">
    <property type="entry name" value="TETRATRICOPEPTIDE REPEAT (TPR)-LIKE SUPERFAMILY PROTEIN-RELATED"/>
    <property type="match status" value="1"/>
</dbReference>
<gene>
    <name evidence="2" type="ORF">PVAG01_03527</name>
</gene>
<sequence>MPSHLTRNLFRGIILNDGLVLRCPTQTALLRRHRYVQPSRHSRVLRRTIFGFSEEAPRKPKAPELAPGYPKMLELNTRMKTKTRLPAPGPLLAAFREFLNYKKRVLEPINNLQIEHALRTFNYLLEHSGNEEHRLSAEDLTLALGVCQLATEQLSDVHKQLAEAIVEEMGRRGLKFDPNNHFWLRHFVAILTKTGATAKARKVLEDNAGTNNDVHMQRTITFSWALVLKAHSRGGDEKEFLQSLKGAYAAGQPPRKIQQYATLFYASRNDVQAFKTWFSKTVLAPLEQPGVVPGSKRQKISGPTLQIVLSFCLRHNEVEWCNSIFEDVLAHSEPDKFQWDVILQWAAGALGKGVEDVERMMHVMTRRLRPNRGMPNVVTLNGLIKLAASFNDPYLAERYIALGVKLGIRPDADTYMLQLDYRIVAGDMTGAQVAYEALQAEEVENNDDLRVINRYIRALCSAKTDMYDRINSILADLNERDLRLQASTVASLCSMYLSRGEFAEVVDILQINTYHHDLQERTLVRNALVEFCMNRANGIMEVWQTYGLIRDIFLETDIDTRTRLMNEFFARGRSDMACYVFGHMRAHDSPELRPICETYVQCFEGIARNADQESLDMVHNMMKLDSSVEPTTRLYNSLMMAYAECGDAYRALDFWVAITNSREGPSYNSLEIVFRACSKRPFGEKIAREIWSKMNRLEVEITPKVFAAYCSALAGQGKCDETKALIEGMEQEVGFGPDYMTLGIFYNSTRGDSRKDSIEAWAKDLYPEQWAELEKIGRSENDEGWQCFNIVVDTSA</sequence>
<keyword evidence="3" id="KW-1185">Reference proteome</keyword>
<evidence type="ECO:0000313" key="2">
    <source>
        <dbReference type="EMBL" id="KAL3424246.1"/>
    </source>
</evidence>
<dbReference type="Proteomes" id="UP001629113">
    <property type="component" value="Unassembled WGS sequence"/>
</dbReference>
<organism evidence="2 3">
    <name type="scientific">Phlyctema vagabunda</name>
    <dbReference type="NCBI Taxonomy" id="108571"/>
    <lineage>
        <taxon>Eukaryota</taxon>
        <taxon>Fungi</taxon>
        <taxon>Dikarya</taxon>
        <taxon>Ascomycota</taxon>
        <taxon>Pezizomycotina</taxon>
        <taxon>Leotiomycetes</taxon>
        <taxon>Helotiales</taxon>
        <taxon>Dermateaceae</taxon>
        <taxon>Phlyctema</taxon>
    </lineage>
</organism>
<evidence type="ECO:0000256" key="1">
    <source>
        <dbReference type="ARBA" id="ARBA00022737"/>
    </source>
</evidence>
<reference evidence="2 3" key="1">
    <citation type="submission" date="2024-06" db="EMBL/GenBank/DDBJ databases">
        <title>Complete genome of Phlyctema vagabunda strain 19-DSS-EL-015.</title>
        <authorList>
            <person name="Fiorenzani C."/>
        </authorList>
    </citation>
    <scope>NUCLEOTIDE SEQUENCE [LARGE SCALE GENOMIC DNA]</scope>
    <source>
        <strain evidence="2 3">19-DSS-EL-015</strain>
    </source>
</reference>
<accession>A0ABR4PLM5</accession>
<dbReference type="EMBL" id="JBFCZG010000003">
    <property type="protein sequence ID" value="KAL3424246.1"/>
    <property type="molecule type" value="Genomic_DNA"/>
</dbReference>
<name>A0ABR4PLM5_9HELO</name>
<comment type="caution">
    <text evidence="2">The sequence shown here is derived from an EMBL/GenBank/DDBJ whole genome shotgun (WGS) entry which is preliminary data.</text>
</comment>
<dbReference type="InterPro" id="IPR011990">
    <property type="entry name" value="TPR-like_helical_dom_sf"/>
</dbReference>
<proteinExistence type="predicted"/>
<protein>
    <submittedName>
        <fullName evidence="2">Pentatricopeptide repeat domain-containing protein</fullName>
    </submittedName>
</protein>
<dbReference type="InterPro" id="IPR051222">
    <property type="entry name" value="PPR/CCM1_RNA-binding"/>
</dbReference>
<evidence type="ECO:0000313" key="3">
    <source>
        <dbReference type="Proteomes" id="UP001629113"/>
    </source>
</evidence>
<dbReference type="Gene3D" id="1.25.40.10">
    <property type="entry name" value="Tetratricopeptide repeat domain"/>
    <property type="match status" value="2"/>
</dbReference>